<dbReference type="PROSITE" id="PS00101">
    <property type="entry name" value="HEXAPEP_TRANSFERASES"/>
    <property type="match status" value="1"/>
</dbReference>
<name>A0A6I7HK56_9HYPH</name>
<dbReference type="InterPro" id="IPR050179">
    <property type="entry name" value="Trans_hexapeptide_repeat"/>
</dbReference>
<dbReference type="InterPro" id="IPR018357">
    <property type="entry name" value="Hexapep_transf_CS"/>
</dbReference>
<accession>A0A6I7HK56</accession>
<dbReference type="PANTHER" id="PTHR43300:SF11">
    <property type="entry name" value="ACETYLTRANSFERASE RV3034C-RELATED"/>
    <property type="match status" value="1"/>
</dbReference>
<dbReference type="RefSeq" id="WP_114364311.1">
    <property type="nucleotide sequence ID" value="NZ_QPIX01000009.1"/>
</dbReference>
<dbReference type="InterPro" id="IPR011004">
    <property type="entry name" value="Trimer_LpxA-like_sf"/>
</dbReference>
<keyword evidence="4" id="KW-0012">Acyltransferase</keyword>
<reference evidence="5 6" key="1">
    <citation type="submission" date="2018-07" db="EMBL/GenBank/DDBJ databases">
        <title>Genomic Encyclopedia of Type Strains, Phase IV (KMG-IV): sequencing the most valuable type-strain genomes for metagenomic binning, comparative biology and taxonomic classification.</title>
        <authorList>
            <person name="Goeker M."/>
        </authorList>
    </citation>
    <scope>NUCLEOTIDE SEQUENCE [LARGE SCALE GENOMIC DNA]</scope>
    <source>
        <strain evidence="5 6">DSM 25528</strain>
    </source>
</reference>
<evidence type="ECO:0000313" key="6">
    <source>
        <dbReference type="Proteomes" id="UP000252582"/>
    </source>
</evidence>
<dbReference type="Pfam" id="PF00132">
    <property type="entry name" value="Hexapep"/>
    <property type="match status" value="1"/>
</dbReference>
<dbReference type="AlphaFoldDB" id="A0A6I7HK56"/>
<keyword evidence="3" id="KW-0677">Repeat</keyword>
<dbReference type="Gene3D" id="2.160.10.10">
    <property type="entry name" value="Hexapeptide repeat proteins"/>
    <property type="match status" value="1"/>
</dbReference>
<dbReference type="PANTHER" id="PTHR43300">
    <property type="entry name" value="ACETYLTRANSFERASE"/>
    <property type="match status" value="1"/>
</dbReference>
<keyword evidence="2 5" id="KW-0808">Transferase</keyword>
<sequence>MPFLDSQLAHPITLADGSPYEETVYLNVVIDHPRMEIGDFSYFTHSGPVTETATILAPYLYPFSREKLTIGKFVQIARGSRFITSSANHPMTGISTYPFRVFDPQTIGGYQELPFKNTAVGNDVWIGDSATIMPGVTIGSGAIIAASSVVTRDVPPYTIVGGNPAKTIRQRFPPEDVANLLALAWWDWPLDRIEAALPALEKGDIPALLLA</sequence>
<evidence type="ECO:0000256" key="4">
    <source>
        <dbReference type="ARBA" id="ARBA00023315"/>
    </source>
</evidence>
<evidence type="ECO:0000256" key="1">
    <source>
        <dbReference type="ARBA" id="ARBA00007274"/>
    </source>
</evidence>
<evidence type="ECO:0000313" key="5">
    <source>
        <dbReference type="EMBL" id="RCW22049.1"/>
    </source>
</evidence>
<dbReference type="Proteomes" id="UP000252582">
    <property type="component" value="Unassembled WGS sequence"/>
</dbReference>
<evidence type="ECO:0000256" key="2">
    <source>
        <dbReference type="ARBA" id="ARBA00022679"/>
    </source>
</evidence>
<organism evidence="5 6">
    <name type="scientific">Ciceribacter lividus</name>
    <dbReference type="NCBI Taxonomy" id="1197950"/>
    <lineage>
        <taxon>Bacteria</taxon>
        <taxon>Pseudomonadati</taxon>
        <taxon>Pseudomonadota</taxon>
        <taxon>Alphaproteobacteria</taxon>
        <taxon>Hyphomicrobiales</taxon>
        <taxon>Rhizobiaceae</taxon>
        <taxon>Ciceribacter</taxon>
    </lineage>
</organism>
<dbReference type="InterPro" id="IPR001451">
    <property type="entry name" value="Hexapep"/>
</dbReference>
<proteinExistence type="inferred from homology"/>
<protein>
    <submittedName>
        <fullName evidence="5">Virginiamycin A acetyltransferase</fullName>
    </submittedName>
</protein>
<evidence type="ECO:0000256" key="3">
    <source>
        <dbReference type="ARBA" id="ARBA00022737"/>
    </source>
</evidence>
<comment type="similarity">
    <text evidence="1">Belongs to the transferase hexapeptide repeat family.</text>
</comment>
<dbReference type="CDD" id="cd03349">
    <property type="entry name" value="LbH_XAT"/>
    <property type="match status" value="1"/>
</dbReference>
<comment type="caution">
    <text evidence="5">The sequence shown here is derived from an EMBL/GenBank/DDBJ whole genome shotgun (WGS) entry which is preliminary data.</text>
</comment>
<dbReference type="GO" id="GO:0016746">
    <property type="term" value="F:acyltransferase activity"/>
    <property type="evidence" value="ECO:0007669"/>
    <property type="project" value="UniProtKB-KW"/>
</dbReference>
<dbReference type="SUPFAM" id="SSF51161">
    <property type="entry name" value="Trimeric LpxA-like enzymes"/>
    <property type="match status" value="1"/>
</dbReference>
<dbReference type="EMBL" id="QPIX01000009">
    <property type="protein sequence ID" value="RCW22049.1"/>
    <property type="molecule type" value="Genomic_DNA"/>
</dbReference>
<gene>
    <name evidence="5" type="ORF">DFR48_109163</name>
</gene>
<keyword evidence="6" id="KW-1185">Reference proteome</keyword>